<evidence type="ECO:0000313" key="2">
    <source>
        <dbReference type="Proteomes" id="UP000189857"/>
    </source>
</evidence>
<gene>
    <name evidence="1" type="ORF">SAMN02745110_00290</name>
</gene>
<dbReference type="Proteomes" id="UP000189857">
    <property type="component" value="Unassembled WGS sequence"/>
</dbReference>
<protein>
    <submittedName>
        <fullName evidence="1">Uncharacterized protein</fullName>
    </submittedName>
</protein>
<dbReference type="RefSeq" id="WP_078785960.1">
    <property type="nucleotide sequence ID" value="NZ_CACZYW010000015.1"/>
</dbReference>
<organism evidence="1 2">
    <name type="scientific">Eubacterium ruminantium</name>
    <dbReference type="NCBI Taxonomy" id="42322"/>
    <lineage>
        <taxon>Bacteria</taxon>
        <taxon>Bacillati</taxon>
        <taxon>Bacillota</taxon>
        <taxon>Clostridia</taxon>
        <taxon>Eubacteriales</taxon>
        <taxon>Eubacteriaceae</taxon>
        <taxon>Eubacterium</taxon>
    </lineage>
</organism>
<evidence type="ECO:0000313" key="1">
    <source>
        <dbReference type="EMBL" id="SJZ39245.1"/>
    </source>
</evidence>
<dbReference type="AlphaFoldDB" id="A0A1T4KAA0"/>
<accession>A0A1T4KAA0</accession>
<name>A0A1T4KAA0_9FIRM</name>
<sequence>MVRIEKIKIKNNIIECVLFPEDNKDGFILKYNPETREKDYQLPKGYEHCDVHVTMACVYLRNNYKKNLPESKVVIWY</sequence>
<reference evidence="1 2" key="1">
    <citation type="submission" date="2017-02" db="EMBL/GenBank/DDBJ databases">
        <authorList>
            <person name="Peterson S.W."/>
        </authorList>
    </citation>
    <scope>NUCLEOTIDE SEQUENCE [LARGE SCALE GENOMIC DNA]</scope>
    <source>
        <strain evidence="1 2">ATCC 17233</strain>
    </source>
</reference>
<keyword evidence="2" id="KW-1185">Reference proteome</keyword>
<dbReference type="EMBL" id="FUXA01000003">
    <property type="protein sequence ID" value="SJZ39245.1"/>
    <property type="molecule type" value="Genomic_DNA"/>
</dbReference>
<proteinExistence type="predicted"/>